<dbReference type="PANTHER" id="PTHR45920">
    <property type="entry name" value="FORMIN HOMOLOGY 2 DOMAIN CONTAINING, ISOFORM I"/>
    <property type="match status" value="1"/>
</dbReference>
<dbReference type="GO" id="GO:0030866">
    <property type="term" value="P:cortical actin cytoskeleton organization"/>
    <property type="evidence" value="ECO:0007669"/>
    <property type="project" value="TreeGrafter"/>
</dbReference>
<proteinExistence type="predicted"/>
<feature type="non-terminal residue" evidence="4">
    <location>
        <position position="1"/>
    </location>
</feature>
<dbReference type="GO" id="GO:0005737">
    <property type="term" value="C:cytoplasm"/>
    <property type="evidence" value="ECO:0007669"/>
    <property type="project" value="TreeGrafter"/>
</dbReference>
<name>A0A8J5K9V6_HOMAM</name>
<feature type="compositionally biased region" description="Basic and acidic residues" evidence="2">
    <location>
        <begin position="279"/>
        <end position="289"/>
    </location>
</feature>
<dbReference type="GO" id="GO:0005856">
    <property type="term" value="C:cytoskeleton"/>
    <property type="evidence" value="ECO:0007669"/>
    <property type="project" value="TreeGrafter"/>
</dbReference>
<evidence type="ECO:0000259" key="3">
    <source>
        <dbReference type="PROSITE" id="PS51232"/>
    </source>
</evidence>
<dbReference type="InterPro" id="IPR056771">
    <property type="entry name" value="FH3_FHOD1-3-like"/>
</dbReference>
<reference evidence="4" key="1">
    <citation type="journal article" date="2021" name="Sci. Adv.">
        <title>The American lobster genome reveals insights on longevity, neural, and immune adaptations.</title>
        <authorList>
            <person name="Polinski J.M."/>
            <person name="Zimin A.V."/>
            <person name="Clark K.F."/>
            <person name="Kohn A.B."/>
            <person name="Sadowski N."/>
            <person name="Timp W."/>
            <person name="Ptitsyn A."/>
            <person name="Khanna P."/>
            <person name="Romanova D.Y."/>
            <person name="Williams P."/>
            <person name="Greenwood S.J."/>
            <person name="Moroz L.L."/>
            <person name="Walt D.R."/>
            <person name="Bodnar A.G."/>
        </authorList>
    </citation>
    <scope>NUCLEOTIDE SEQUENCE</scope>
    <source>
        <strain evidence="4">GMGI-L3</strain>
    </source>
</reference>
<dbReference type="InterPro" id="IPR011989">
    <property type="entry name" value="ARM-like"/>
</dbReference>
<dbReference type="Gene3D" id="1.25.10.10">
    <property type="entry name" value="Leucine-rich Repeat Variant"/>
    <property type="match status" value="1"/>
</dbReference>
<gene>
    <name evidence="4" type="primary">Fhod3-L</name>
    <name evidence="4" type="ORF">Hamer_G019757</name>
</gene>
<accession>A0A8J5K9V6</accession>
<dbReference type="SUPFAM" id="SSF48371">
    <property type="entry name" value="ARM repeat"/>
    <property type="match status" value="1"/>
</dbReference>
<dbReference type="InterPro" id="IPR016024">
    <property type="entry name" value="ARM-type_fold"/>
</dbReference>
<evidence type="ECO:0000313" key="5">
    <source>
        <dbReference type="Proteomes" id="UP000747542"/>
    </source>
</evidence>
<dbReference type="GO" id="GO:0051015">
    <property type="term" value="F:actin filament binding"/>
    <property type="evidence" value="ECO:0007669"/>
    <property type="project" value="TreeGrafter"/>
</dbReference>
<evidence type="ECO:0000256" key="2">
    <source>
        <dbReference type="SAM" id="MobiDB-lite"/>
    </source>
</evidence>
<keyword evidence="5" id="KW-1185">Reference proteome</keyword>
<feature type="compositionally biased region" description="Polar residues" evidence="2">
    <location>
        <begin position="265"/>
        <end position="278"/>
    </location>
</feature>
<keyword evidence="1" id="KW-0009">Actin-binding</keyword>
<sequence>KLLNSEGRELRRALFSLKQIFQDDKDLVHAFVQNDGLTCLIKVGSSADQNYQNYILRALGQVMLYVDGMNGVMEHQETIQWLYSLISSKYRLVVKTALKLLLVFVEYTESNALILVNAIETIDSSRGDLPWTTIMRLLEGRDSLDMELLTYAMTLVNKTLNGIPDQDTYYDQTDCLEEQGIETLIAKYMHRPDSDLDLLQQFTIYEAVLTYEDGDDICRTCTIDPSIRHPKIVLDHRPDTQKIGPQTRHPKIVWTTDQTPKDSPGPQTRHPQSWTTDQTPKDSHGPQTR</sequence>
<dbReference type="Proteomes" id="UP000747542">
    <property type="component" value="Unassembled WGS sequence"/>
</dbReference>
<dbReference type="InterPro" id="IPR014768">
    <property type="entry name" value="GBD/FH3_dom"/>
</dbReference>
<organism evidence="4 5">
    <name type="scientific">Homarus americanus</name>
    <name type="common">American lobster</name>
    <dbReference type="NCBI Taxonomy" id="6706"/>
    <lineage>
        <taxon>Eukaryota</taxon>
        <taxon>Metazoa</taxon>
        <taxon>Ecdysozoa</taxon>
        <taxon>Arthropoda</taxon>
        <taxon>Crustacea</taxon>
        <taxon>Multicrustacea</taxon>
        <taxon>Malacostraca</taxon>
        <taxon>Eumalacostraca</taxon>
        <taxon>Eucarida</taxon>
        <taxon>Decapoda</taxon>
        <taxon>Pleocyemata</taxon>
        <taxon>Astacidea</taxon>
        <taxon>Nephropoidea</taxon>
        <taxon>Nephropidae</taxon>
        <taxon>Homarus</taxon>
    </lineage>
</organism>
<dbReference type="EMBL" id="JAHLQT010014926">
    <property type="protein sequence ID" value="KAG7169938.1"/>
    <property type="molecule type" value="Genomic_DNA"/>
</dbReference>
<protein>
    <submittedName>
        <fullName evidence="4">FH1/FH2 domain-containing protein 3-like</fullName>
    </submittedName>
</protein>
<dbReference type="AlphaFoldDB" id="A0A8J5K9V6"/>
<comment type="caution">
    <text evidence="4">The sequence shown here is derived from an EMBL/GenBank/DDBJ whole genome shotgun (WGS) entry which is preliminary data.</text>
</comment>
<dbReference type="Pfam" id="PF24959">
    <property type="entry name" value="FH3_FHOD1-3"/>
    <property type="match status" value="1"/>
</dbReference>
<feature type="region of interest" description="Disordered" evidence="2">
    <location>
        <begin position="233"/>
        <end position="289"/>
    </location>
</feature>
<evidence type="ECO:0000313" key="4">
    <source>
        <dbReference type="EMBL" id="KAG7169938.1"/>
    </source>
</evidence>
<feature type="domain" description="GBD/FH3" evidence="3">
    <location>
        <begin position="1"/>
        <end position="289"/>
    </location>
</feature>
<dbReference type="PANTHER" id="PTHR45920:SF4">
    <property type="entry name" value="FORMIN HOMOLOGY 2 DOMAIN CONTAINING, ISOFORM I"/>
    <property type="match status" value="1"/>
</dbReference>
<evidence type="ECO:0000256" key="1">
    <source>
        <dbReference type="ARBA" id="ARBA00023203"/>
    </source>
</evidence>
<dbReference type="PROSITE" id="PS51232">
    <property type="entry name" value="GBD_FH3"/>
    <property type="match status" value="1"/>
</dbReference>